<dbReference type="OrthoDB" id="1419485at2"/>
<evidence type="ECO:0000313" key="4">
    <source>
        <dbReference type="Proteomes" id="UP000239002"/>
    </source>
</evidence>
<evidence type="ECO:0000313" key="3">
    <source>
        <dbReference type="EMBL" id="PPK94990.1"/>
    </source>
</evidence>
<comment type="caution">
    <text evidence="3">The sequence shown here is derived from an EMBL/GenBank/DDBJ whole genome shotgun (WGS) entry which is preliminary data.</text>
</comment>
<protein>
    <submittedName>
        <fullName evidence="3">Putative autotransporter adhesin-like protein</fullName>
    </submittedName>
</protein>
<feature type="chain" id="PRO_5015510981" evidence="1">
    <location>
        <begin position="19"/>
        <end position="274"/>
    </location>
</feature>
<dbReference type="Pfam" id="PF10988">
    <property type="entry name" value="DUF2807"/>
    <property type="match status" value="1"/>
</dbReference>
<keyword evidence="4" id="KW-1185">Reference proteome</keyword>
<dbReference type="RefSeq" id="WP_104515433.1">
    <property type="nucleotide sequence ID" value="NZ_MQVW01000024.1"/>
</dbReference>
<dbReference type="InterPro" id="IPR021255">
    <property type="entry name" value="DUF2807"/>
</dbReference>
<dbReference type="AlphaFoldDB" id="A0A2S6ILG9"/>
<dbReference type="EMBL" id="PTJE01000003">
    <property type="protein sequence ID" value="PPK94990.1"/>
    <property type="molecule type" value="Genomic_DNA"/>
</dbReference>
<name>A0A2S6ILG9_9FLAO</name>
<feature type="domain" description="Putative auto-transporter adhesin head GIN" evidence="2">
    <location>
        <begin position="39"/>
        <end position="177"/>
    </location>
</feature>
<proteinExistence type="predicted"/>
<evidence type="ECO:0000259" key="2">
    <source>
        <dbReference type="Pfam" id="PF10988"/>
    </source>
</evidence>
<dbReference type="Gene3D" id="2.160.20.120">
    <property type="match status" value="1"/>
</dbReference>
<evidence type="ECO:0000256" key="1">
    <source>
        <dbReference type="SAM" id="SignalP"/>
    </source>
</evidence>
<accession>A0A2S6ILG9</accession>
<gene>
    <name evidence="3" type="ORF">LY01_01743</name>
</gene>
<sequence>MKKLLLFVFALSTTIMSAQDLIKVKGNREVTTEISPIDPFEALEINGDYEIEIIPGASPQVEITTDSNLHQYLAARVIDGKLVVTTTAKIRSKKEMKFRIIYGPELNKITVTDDAQLSSVTSLLFEDLELNIEKDAEVYLTATVERLTLNAERSTEAELNLTGKRAVVNLDNNTTVKALIKYDDLELNMKDRADATIEGDIKTGYIQLKSKSNFKGENLIFNKLDLNITDNADAVINVKNQLNLESSGDAKVELHNSPKIDLNKFAGKSVLSRE</sequence>
<keyword evidence="1" id="KW-0732">Signal</keyword>
<feature type="signal peptide" evidence="1">
    <location>
        <begin position="1"/>
        <end position="18"/>
    </location>
</feature>
<dbReference type="Proteomes" id="UP000239002">
    <property type="component" value="Unassembled WGS sequence"/>
</dbReference>
<reference evidence="3 4" key="1">
    <citation type="submission" date="2018-02" db="EMBL/GenBank/DDBJ databases">
        <title>Genomic Encyclopedia of Archaeal and Bacterial Type Strains, Phase II (KMG-II): from individual species to whole genera.</title>
        <authorList>
            <person name="Goeker M."/>
        </authorList>
    </citation>
    <scope>NUCLEOTIDE SEQUENCE [LARGE SCALE GENOMIC DNA]</scope>
    <source>
        <strain evidence="3 4">DSM 16809</strain>
    </source>
</reference>
<organism evidence="3 4">
    <name type="scientific">Nonlabens xylanidelens</name>
    <dbReference type="NCBI Taxonomy" id="191564"/>
    <lineage>
        <taxon>Bacteria</taxon>
        <taxon>Pseudomonadati</taxon>
        <taxon>Bacteroidota</taxon>
        <taxon>Flavobacteriia</taxon>
        <taxon>Flavobacteriales</taxon>
        <taxon>Flavobacteriaceae</taxon>
        <taxon>Nonlabens</taxon>
    </lineage>
</organism>